<dbReference type="InterPro" id="IPR001633">
    <property type="entry name" value="EAL_dom"/>
</dbReference>
<feature type="domain" description="EAL" evidence="2">
    <location>
        <begin position="445"/>
        <end position="705"/>
    </location>
</feature>
<dbReference type="PROSITE" id="PS50113">
    <property type="entry name" value="PAC"/>
    <property type="match status" value="1"/>
</dbReference>
<dbReference type="InterPro" id="IPR000700">
    <property type="entry name" value="PAS-assoc_C"/>
</dbReference>
<accession>A0A6N4RD56</accession>
<evidence type="ECO:0000259" key="3">
    <source>
        <dbReference type="PROSITE" id="PS50887"/>
    </source>
</evidence>
<dbReference type="PANTHER" id="PTHR33121:SF79">
    <property type="entry name" value="CYCLIC DI-GMP PHOSPHODIESTERASE PDED-RELATED"/>
    <property type="match status" value="1"/>
</dbReference>
<comment type="caution">
    <text evidence="4">The sequence shown here is derived from an EMBL/GenBank/DDBJ whole genome shotgun (WGS) entry which is preliminary data.</text>
</comment>
<dbReference type="GO" id="GO:0071111">
    <property type="term" value="F:cyclic-guanylate-specific phosphodiesterase activity"/>
    <property type="evidence" value="ECO:0007669"/>
    <property type="project" value="InterPro"/>
</dbReference>
<feature type="domain" description="PAC" evidence="1">
    <location>
        <begin position="217"/>
        <end position="269"/>
    </location>
</feature>
<dbReference type="Gene3D" id="3.30.450.20">
    <property type="entry name" value="PAS domain"/>
    <property type="match status" value="1"/>
</dbReference>
<gene>
    <name evidence="4" type="ORF">DI628_04755</name>
</gene>
<dbReference type="NCBIfam" id="TIGR00254">
    <property type="entry name" value="GGDEF"/>
    <property type="match status" value="1"/>
</dbReference>
<dbReference type="SUPFAM" id="SSF55785">
    <property type="entry name" value="PYP-like sensor domain (PAS domain)"/>
    <property type="match status" value="1"/>
</dbReference>
<reference evidence="4 5" key="1">
    <citation type="journal article" date="2017" name="Nat. Commun.">
        <title>In situ click chemistry generation of cyclooxygenase-2 inhibitors.</title>
        <authorList>
            <person name="Bhardwaj A."/>
            <person name="Kaur J."/>
            <person name="Wuest M."/>
            <person name="Wuest F."/>
        </authorList>
    </citation>
    <scope>NUCLEOTIDE SEQUENCE [LARGE SCALE GENOMIC DNA]</scope>
    <source>
        <strain evidence="4">S2_018_000_R2_106</strain>
    </source>
</reference>
<dbReference type="SUPFAM" id="SSF141868">
    <property type="entry name" value="EAL domain-like"/>
    <property type="match status" value="1"/>
</dbReference>
<dbReference type="EMBL" id="VAFM01000001">
    <property type="protein sequence ID" value="TKW61935.1"/>
    <property type="molecule type" value="Genomic_DNA"/>
</dbReference>
<feature type="domain" description="GGDEF" evidence="3">
    <location>
        <begin position="301"/>
        <end position="434"/>
    </location>
</feature>
<dbReference type="InterPro" id="IPR043128">
    <property type="entry name" value="Rev_trsase/Diguanyl_cyclase"/>
</dbReference>
<evidence type="ECO:0000259" key="2">
    <source>
        <dbReference type="PROSITE" id="PS50883"/>
    </source>
</evidence>
<dbReference type="Gene3D" id="3.20.20.450">
    <property type="entry name" value="EAL domain"/>
    <property type="match status" value="1"/>
</dbReference>
<dbReference type="InterPro" id="IPR029787">
    <property type="entry name" value="Nucleotide_cyclase"/>
</dbReference>
<dbReference type="Proteomes" id="UP000320948">
    <property type="component" value="Unassembled WGS sequence"/>
</dbReference>
<dbReference type="AlphaFoldDB" id="A0A6N4RD56"/>
<evidence type="ECO:0000313" key="4">
    <source>
        <dbReference type="EMBL" id="TKW61935.1"/>
    </source>
</evidence>
<proteinExistence type="predicted"/>
<evidence type="ECO:0000313" key="5">
    <source>
        <dbReference type="Proteomes" id="UP000320948"/>
    </source>
</evidence>
<dbReference type="InterPro" id="IPR050706">
    <property type="entry name" value="Cyclic-di-GMP_PDE-like"/>
</dbReference>
<dbReference type="InterPro" id="IPR000160">
    <property type="entry name" value="GGDEF_dom"/>
</dbReference>
<dbReference type="PROSITE" id="PS50887">
    <property type="entry name" value="GGDEF"/>
    <property type="match status" value="1"/>
</dbReference>
<name>A0A6N4RD56_BLAVI</name>
<dbReference type="Gene3D" id="3.30.70.270">
    <property type="match status" value="1"/>
</dbReference>
<dbReference type="PROSITE" id="PS50883">
    <property type="entry name" value="EAL"/>
    <property type="match status" value="1"/>
</dbReference>
<dbReference type="PANTHER" id="PTHR33121">
    <property type="entry name" value="CYCLIC DI-GMP PHOSPHODIESTERASE PDEF"/>
    <property type="match status" value="1"/>
</dbReference>
<sequence>MMNKARTLAQLVLVGTNSNAMRIRDFIRAGGGHWSSDDIHAAETFDDVKRLTEGAYPQPSIVLICADSLSAGLENWYSANGRADHVVNFTISDSRPVIESAQQYGHPIGCSSDILSPTTITDGLLLAMEMQNIRAQRSKLQGMYDLAEDRFRDMADLFADWLWEVDVDLKLVFSSSRKRPASGANAGSMFTKCFLEEEKLRIEDDFAELARNPRPFHDRDYWSQDPYGSRVCWNVSGMPVVDGAGKLLGFRGVARDVSSMKAATDQIYYLSNHDALTGVMNRQRCQDELVRTLRSAKREQRSGALVLLDIDRFSYVNQTYGHQVGDKLLIHFAQVLKDNVRTGDIVSRLDGDQFAVVLRDVRPEDVDGRLERLQATISSRPLATDNGSITLNVSGGVSLYPQDAESADQLLAYSIGALGRAKIRGPHRIERHDPQQQAETVANGQMEWVELVNECLTNHKTRLVLYYQPIVPLSGPAIQEGASEHYEVLVRLIDRDGNLIPPGKFIATAEEFGLISKIDSLVTMRAIDMLQMWQQQGRNVHLSVNLSGKTFDDAIFTQNLKEALAAAKLPPKALIFEVTETALLRDLQLVKNFMSDMRALGAGFALDDCGVGYSSFNYIRQLELDFIKIDGSFVRNLHQNDDDQAFVKALADVAKQKNISTVAEMVEHEAAMVALRNMGIDFGQGFFFAPPAAEPQSGVWKKFVN</sequence>
<dbReference type="SMART" id="SM00052">
    <property type="entry name" value="EAL"/>
    <property type="match status" value="1"/>
</dbReference>
<protein>
    <submittedName>
        <fullName evidence="4">Bifunctional diguanylate cyclase/phosphodiesterase</fullName>
    </submittedName>
</protein>
<dbReference type="InterPro" id="IPR035919">
    <property type="entry name" value="EAL_sf"/>
</dbReference>
<dbReference type="CDD" id="cd01948">
    <property type="entry name" value="EAL"/>
    <property type="match status" value="1"/>
</dbReference>
<dbReference type="InterPro" id="IPR035965">
    <property type="entry name" value="PAS-like_dom_sf"/>
</dbReference>
<dbReference type="CDD" id="cd01949">
    <property type="entry name" value="GGDEF"/>
    <property type="match status" value="1"/>
</dbReference>
<organism evidence="4 5">
    <name type="scientific">Blastochloris viridis</name>
    <name type="common">Rhodopseudomonas viridis</name>
    <dbReference type="NCBI Taxonomy" id="1079"/>
    <lineage>
        <taxon>Bacteria</taxon>
        <taxon>Pseudomonadati</taxon>
        <taxon>Pseudomonadota</taxon>
        <taxon>Alphaproteobacteria</taxon>
        <taxon>Hyphomicrobiales</taxon>
        <taxon>Blastochloridaceae</taxon>
        <taxon>Blastochloris</taxon>
    </lineage>
</organism>
<dbReference type="SUPFAM" id="SSF55073">
    <property type="entry name" value="Nucleotide cyclase"/>
    <property type="match status" value="1"/>
</dbReference>
<evidence type="ECO:0000259" key="1">
    <source>
        <dbReference type="PROSITE" id="PS50113"/>
    </source>
</evidence>
<dbReference type="Pfam" id="PF00563">
    <property type="entry name" value="EAL"/>
    <property type="match status" value="1"/>
</dbReference>
<dbReference type="SMART" id="SM00267">
    <property type="entry name" value="GGDEF"/>
    <property type="match status" value="1"/>
</dbReference>
<dbReference type="Pfam" id="PF00990">
    <property type="entry name" value="GGDEF"/>
    <property type="match status" value="1"/>
</dbReference>